<dbReference type="Proteomes" id="UP000510869">
    <property type="component" value="Chromosome"/>
</dbReference>
<accession>A0A7D6GRP2</accession>
<evidence type="ECO:0000313" key="2">
    <source>
        <dbReference type="EMBL" id="QLK27741.1"/>
    </source>
</evidence>
<dbReference type="GeneID" id="56143361"/>
<evidence type="ECO:0000313" key="3">
    <source>
        <dbReference type="Proteomes" id="UP000510869"/>
    </source>
</evidence>
<keyword evidence="3" id="KW-1185">Reference proteome</keyword>
<dbReference type="EMBL" id="CP059154">
    <property type="protein sequence ID" value="QLK27741.1"/>
    <property type="molecule type" value="Genomic_DNA"/>
</dbReference>
<evidence type="ECO:0000256" key="1">
    <source>
        <dbReference type="SAM" id="MobiDB-lite"/>
    </source>
</evidence>
<protein>
    <submittedName>
        <fullName evidence="2">Uncharacterized protein</fullName>
    </submittedName>
</protein>
<feature type="region of interest" description="Disordered" evidence="1">
    <location>
        <begin position="14"/>
        <end position="51"/>
    </location>
</feature>
<proteinExistence type="predicted"/>
<dbReference type="KEGG" id="nay:HYG81_09110"/>
<name>A0A7D6GRP2_9EURY</name>
<dbReference type="RefSeq" id="WP_180842901.1">
    <property type="nucleotide sequence ID" value="NZ_CP059154.1"/>
</dbReference>
<gene>
    <name evidence="2" type="ORF">HYG81_09110</name>
</gene>
<dbReference type="AlphaFoldDB" id="A0A7D6GRP2"/>
<feature type="compositionally biased region" description="Basic and acidic residues" evidence="1">
    <location>
        <begin position="16"/>
        <end position="33"/>
    </location>
</feature>
<sequence length="51" mass="5624">MAISRDETIELVGRPTLERAERERDVVTEDVDRGSTASTELERESSGSSSL</sequence>
<reference evidence="2 3" key="1">
    <citation type="submission" date="2020-07" db="EMBL/GenBank/DDBJ databases">
        <title>Natrinema (YPL30) sp. nov. and Haloterrigena xxxxxx (YPL8) sp. nov., isolated from a salt mine.</title>
        <authorList>
            <person name="Cui H."/>
        </authorList>
    </citation>
    <scope>NUCLEOTIDE SEQUENCE [LARGE SCALE GENOMIC DNA]</scope>
    <source>
        <strain evidence="2 3">YPL13</strain>
    </source>
</reference>
<organism evidence="2 3">
    <name type="scientific">Natrinema zhouii</name>
    <dbReference type="NCBI Taxonomy" id="1710539"/>
    <lineage>
        <taxon>Archaea</taxon>
        <taxon>Methanobacteriati</taxon>
        <taxon>Methanobacteriota</taxon>
        <taxon>Stenosarchaea group</taxon>
        <taxon>Halobacteria</taxon>
        <taxon>Halobacteriales</taxon>
        <taxon>Natrialbaceae</taxon>
        <taxon>Natrinema</taxon>
    </lineage>
</organism>